<comment type="caution">
    <text evidence="1">The sequence shown here is derived from an EMBL/GenBank/DDBJ whole genome shotgun (WGS) entry which is preliminary data.</text>
</comment>
<evidence type="ECO:0000313" key="2">
    <source>
        <dbReference type="Proteomes" id="UP001062846"/>
    </source>
</evidence>
<accession>A0ACC0PUW4</accession>
<dbReference type="Proteomes" id="UP001062846">
    <property type="component" value="Chromosome 2"/>
</dbReference>
<organism evidence="1 2">
    <name type="scientific">Rhododendron molle</name>
    <name type="common">Chinese azalea</name>
    <name type="synonym">Azalea mollis</name>
    <dbReference type="NCBI Taxonomy" id="49168"/>
    <lineage>
        <taxon>Eukaryota</taxon>
        <taxon>Viridiplantae</taxon>
        <taxon>Streptophyta</taxon>
        <taxon>Embryophyta</taxon>
        <taxon>Tracheophyta</taxon>
        <taxon>Spermatophyta</taxon>
        <taxon>Magnoliopsida</taxon>
        <taxon>eudicotyledons</taxon>
        <taxon>Gunneridae</taxon>
        <taxon>Pentapetalae</taxon>
        <taxon>asterids</taxon>
        <taxon>Ericales</taxon>
        <taxon>Ericaceae</taxon>
        <taxon>Ericoideae</taxon>
        <taxon>Rhodoreae</taxon>
        <taxon>Rhododendron</taxon>
    </lineage>
</organism>
<protein>
    <submittedName>
        <fullName evidence="1">Uncharacterized protein</fullName>
    </submittedName>
</protein>
<dbReference type="EMBL" id="CM046389">
    <property type="protein sequence ID" value="KAI8569381.1"/>
    <property type="molecule type" value="Genomic_DNA"/>
</dbReference>
<proteinExistence type="predicted"/>
<reference evidence="1" key="1">
    <citation type="submission" date="2022-02" db="EMBL/GenBank/DDBJ databases">
        <title>Plant Genome Project.</title>
        <authorList>
            <person name="Zhang R.-G."/>
        </authorList>
    </citation>
    <scope>NUCLEOTIDE SEQUENCE</scope>
    <source>
        <strain evidence="1">AT1</strain>
    </source>
</reference>
<name>A0ACC0PUW4_RHOML</name>
<gene>
    <name evidence="1" type="ORF">RHMOL_Rhmol02G0274400</name>
</gene>
<keyword evidence="2" id="KW-1185">Reference proteome</keyword>
<sequence length="124" mass="14058">MGLDPSTSGDVYSYGILLLELFTGKRPTDGIFRDGTNIHRYSKMALPKRVMEIVDHKLLENKEGTGESSWTETERGKIHDCLILTLKIGVACSEESPRERATIVDAARELHLIKEMLVDRRTRE</sequence>
<evidence type="ECO:0000313" key="1">
    <source>
        <dbReference type="EMBL" id="KAI8569381.1"/>
    </source>
</evidence>